<evidence type="ECO:0000256" key="1">
    <source>
        <dbReference type="SAM" id="Phobius"/>
    </source>
</evidence>
<dbReference type="EMBL" id="PNIE01000079">
    <property type="protein sequence ID" value="PMP61573.1"/>
    <property type="molecule type" value="Genomic_DNA"/>
</dbReference>
<evidence type="ECO:0000313" key="3">
    <source>
        <dbReference type="Proteomes" id="UP000235731"/>
    </source>
</evidence>
<sequence length="81" mass="9470">MAEKVKKKPVGKFLVFAGITFILYYLLFAYESLINDYFTRGKFYAFLPVLTAFIFSYAHGNTTDLFWKVVGIEAKKRREVK</sequence>
<comment type="caution">
    <text evidence="2">The sequence shown here is derived from an EMBL/GenBank/DDBJ whole genome shotgun (WGS) entry which is preliminary data.</text>
</comment>
<feature type="transmembrane region" description="Helical" evidence="1">
    <location>
        <begin position="42"/>
        <end position="58"/>
    </location>
</feature>
<name>A0A2N7PIJ3_9BACT</name>
<protein>
    <submittedName>
        <fullName evidence="2">Uncharacterized protein</fullName>
    </submittedName>
</protein>
<keyword evidence="1" id="KW-1133">Transmembrane helix</keyword>
<gene>
    <name evidence="2" type="ORF">C0197_05395</name>
</gene>
<keyword evidence="1" id="KW-0472">Membrane</keyword>
<keyword evidence="1" id="KW-0812">Transmembrane</keyword>
<evidence type="ECO:0000313" key="2">
    <source>
        <dbReference type="EMBL" id="PMP61573.1"/>
    </source>
</evidence>
<accession>A0A2N7PIJ3</accession>
<organism evidence="2 3">
    <name type="scientific">Caldimicrobium thiodismutans</name>
    <dbReference type="NCBI Taxonomy" id="1653476"/>
    <lineage>
        <taxon>Bacteria</taxon>
        <taxon>Pseudomonadati</taxon>
        <taxon>Thermodesulfobacteriota</taxon>
        <taxon>Thermodesulfobacteria</taxon>
        <taxon>Thermodesulfobacteriales</taxon>
        <taxon>Thermodesulfobacteriaceae</taxon>
        <taxon>Caldimicrobium</taxon>
    </lineage>
</organism>
<reference evidence="2 3" key="1">
    <citation type="submission" date="2018-01" db="EMBL/GenBank/DDBJ databases">
        <title>Metagenomic assembled genomes from two thermal pools in the Uzon Caldera, Kamchatka, Russia.</title>
        <authorList>
            <person name="Wilkins L."/>
            <person name="Ettinger C."/>
        </authorList>
    </citation>
    <scope>NUCLEOTIDE SEQUENCE [LARGE SCALE GENOMIC DNA]</scope>
    <source>
        <strain evidence="2">ZAV-15</strain>
    </source>
</reference>
<dbReference type="Proteomes" id="UP000235731">
    <property type="component" value="Unassembled WGS sequence"/>
</dbReference>
<dbReference type="AlphaFoldDB" id="A0A2N7PIJ3"/>
<proteinExistence type="predicted"/>
<feature type="transmembrane region" description="Helical" evidence="1">
    <location>
        <begin position="12"/>
        <end position="30"/>
    </location>
</feature>